<reference evidence="3" key="1">
    <citation type="submission" date="2021-01" db="EMBL/GenBank/DDBJ databases">
        <title>Caligus Genome Assembly.</title>
        <authorList>
            <person name="Gallardo-Escarate C."/>
        </authorList>
    </citation>
    <scope>NUCLEOTIDE SEQUENCE [LARGE SCALE GENOMIC DNA]</scope>
</reference>
<dbReference type="Proteomes" id="UP000595437">
    <property type="component" value="Chromosome 4"/>
</dbReference>
<feature type="region of interest" description="Disordered" evidence="1">
    <location>
        <begin position="1"/>
        <end position="23"/>
    </location>
</feature>
<name>A0A7T8KE72_CALRO</name>
<protein>
    <submittedName>
        <fullName evidence="2">Uncharacterized protein</fullName>
    </submittedName>
</protein>
<evidence type="ECO:0000313" key="3">
    <source>
        <dbReference type="Proteomes" id="UP000595437"/>
    </source>
</evidence>
<keyword evidence="3" id="KW-1185">Reference proteome</keyword>
<evidence type="ECO:0000256" key="1">
    <source>
        <dbReference type="SAM" id="MobiDB-lite"/>
    </source>
</evidence>
<dbReference type="AlphaFoldDB" id="A0A7T8KE72"/>
<proteinExistence type="predicted"/>
<accession>A0A7T8KE72</accession>
<gene>
    <name evidence="2" type="ORF">FKW44_007049</name>
</gene>
<feature type="non-terminal residue" evidence="2">
    <location>
        <position position="58"/>
    </location>
</feature>
<organism evidence="2 3">
    <name type="scientific">Caligus rogercresseyi</name>
    <name type="common">Sea louse</name>
    <dbReference type="NCBI Taxonomy" id="217165"/>
    <lineage>
        <taxon>Eukaryota</taxon>
        <taxon>Metazoa</taxon>
        <taxon>Ecdysozoa</taxon>
        <taxon>Arthropoda</taxon>
        <taxon>Crustacea</taxon>
        <taxon>Multicrustacea</taxon>
        <taxon>Hexanauplia</taxon>
        <taxon>Copepoda</taxon>
        <taxon>Siphonostomatoida</taxon>
        <taxon>Caligidae</taxon>
        <taxon>Caligus</taxon>
    </lineage>
</organism>
<evidence type="ECO:0000313" key="2">
    <source>
        <dbReference type="EMBL" id="QQP54271.1"/>
    </source>
</evidence>
<feature type="compositionally biased region" description="Basic and acidic residues" evidence="1">
    <location>
        <begin position="1"/>
        <end position="20"/>
    </location>
</feature>
<dbReference type="EMBL" id="CP045893">
    <property type="protein sequence ID" value="QQP54271.1"/>
    <property type="molecule type" value="Genomic_DNA"/>
</dbReference>
<sequence length="58" mass="6791">MCEQKGQKETFEERKEEKRATKATYHHVLLPNKHTCTAGFRRREHCRAQLGCSGQSEE</sequence>